<evidence type="ECO:0000256" key="1">
    <source>
        <dbReference type="SAM" id="MobiDB-lite"/>
    </source>
</evidence>
<evidence type="ECO:0000259" key="3">
    <source>
        <dbReference type="Pfam" id="PF12571"/>
    </source>
</evidence>
<protein>
    <submittedName>
        <fullName evidence="4">Phage tail protein</fullName>
    </submittedName>
</protein>
<dbReference type="InterPro" id="IPR011083">
    <property type="entry name" value="Phage_tail_collar_dom"/>
</dbReference>
<dbReference type="AlphaFoldDB" id="A0A250DS87"/>
<feature type="region of interest" description="Disordered" evidence="1">
    <location>
        <begin position="443"/>
        <end position="480"/>
    </location>
</feature>
<evidence type="ECO:0000313" key="5">
    <source>
        <dbReference type="Proteomes" id="UP000217154"/>
    </source>
</evidence>
<dbReference type="InterPro" id="IPR022225">
    <property type="entry name" value="Phage_tail_fibre_N"/>
</dbReference>
<dbReference type="EMBL" id="CP023284">
    <property type="protein sequence ID" value="ATA57215.1"/>
    <property type="molecule type" value="Genomic_DNA"/>
</dbReference>
<dbReference type="Pfam" id="PF07484">
    <property type="entry name" value="Collar"/>
    <property type="match status" value="1"/>
</dbReference>
<organism evidence="4 5">
    <name type="scientific">Variovorax boronicumulans</name>
    <dbReference type="NCBI Taxonomy" id="436515"/>
    <lineage>
        <taxon>Bacteria</taxon>
        <taxon>Pseudomonadati</taxon>
        <taxon>Pseudomonadota</taxon>
        <taxon>Betaproteobacteria</taxon>
        <taxon>Burkholderiales</taxon>
        <taxon>Comamonadaceae</taxon>
        <taxon>Variovorax</taxon>
    </lineage>
</organism>
<dbReference type="Proteomes" id="UP000217154">
    <property type="component" value="Chromosome"/>
</dbReference>
<proteinExistence type="predicted"/>
<feature type="domain" description="Phage tail fibre protein N-terminal" evidence="3">
    <location>
        <begin position="2"/>
        <end position="147"/>
    </location>
</feature>
<dbReference type="InterPro" id="IPR051934">
    <property type="entry name" value="Phage_Tail_Fiber_Structural"/>
</dbReference>
<dbReference type="Pfam" id="PF12571">
    <property type="entry name" value="Phage_tail_fib"/>
    <property type="match status" value="1"/>
</dbReference>
<name>A0A250DS87_9BURK</name>
<dbReference type="SUPFAM" id="SSF88874">
    <property type="entry name" value="Receptor-binding domain of short tail fibre protein gp12"/>
    <property type="match status" value="1"/>
</dbReference>
<feature type="domain" description="Phage tail collar" evidence="2">
    <location>
        <begin position="302"/>
        <end position="358"/>
    </location>
</feature>
<dbReference type="PANTHER" id="PTHR35191:SF1">
    <property type="entry name" value="PROPHAGE SIDE TAIL FIBER PROTEIN HOMOLOG STFQ-RELATED"/>
    <property type="match status" value="1"/>
</dbReference>
<dbReference type="KEGG" id="vbo:CKY39_31305"/>
<accession>A0A250DS87</accession>
<dbReference type="RefSeq" id="WP_095747173.1">
    <property type="nucleotide sequence ID" value="NZ_CP023284.1"/>
</dbReference>
<dbReference type="PANTHER" id="PTHR35191">
    <property type="entry name" value="PROPHAGE SIDE TAIL FIBER PROTEIN HOMOLOG STFQ-RELATED"/>
    <property type="match status" value="1"/>
</dbReference>
<evidence type="ECO:0000259" key="2">
    <source>
        <dbReference type="Pfam" id="PF07484"/>
    </source>
</evidence>
<reference evidence="4 5" key="1">
    <citation type="submission" date="2017-09" db="EMBL/GenBank/DDBJ databases">
        <title>The diverse metabolic capabilities of V. boronicumulans make it an excellent choice for continued studies on novel biodegradation.</title>
        <authorList>
            <person name="Sun S."/>
        </authorList>
    </citation>
    <scope>NUCLEOTIDE SEQUENCE [LARGE SCALE GENOMIC DNA]</scope>
    <source>
        <strain evidence="4 5">J1</strain>
    </source>
</reference>
<evidence type="ECO:0000313" key="4">
    <source>
        <dbReference type="EMBL" id="ATA57215.1"/>
    </source>
</evidence>
<dbReference type="InterPro" id="IPR037053">
    <property type="entry name" value="Phage_tail_collar_dom_sf"/>
</dbReference>
<dbReference type="Gene3D" id="3.90.1340.10">
    <property type="entry name" value="Phage tail collar domain"/>
    <property type="match status" value="1"/>
</dbReference>
<gene>
    <name evidence="4" type="ORF">CKY39_31305</name>
</gene>
<sequence>MAFTSIHTTHGLRETARAIAEKAPVELVAIVVGDGGGNPIDPNVAMSSLVRERWRGTINRIYKDPENETLYIAEAVIPASVGGWTMREGGLIDGNGSLFTVCNLPPSYKPLPEEGTTSDFTIRIAFQPANADTVTLQIDPNVTIATHSWVINYVTGGVVFPGGTTGQVLTKQSNADGDADWQDIDAINVTVDTIEETQTLAALQTVVDLTVTTTRGLAVYIDGVRLRSDEWTKDPTIASRLTLAVSYPAGTKLIAAQNEPTGNAPDPLLRSKNLSDLDSAATARANLGVYSKAESDRAGPIGMPAHWPTANLPAGWIIRNGAAISRVAFPALFAVLGTLYGEGDGFTTFNVPDDRGHFDGGADMGRGLDPAMALGVRIDSQNKTHWHSVTMENAGWHDHAVSVKSGGRHSHQLNTSSVFYNATGGPLPFPATLGAGAGIISSGTTEAGDHGHEATASPNGLHKHTATANPSGEAHARPNTRAYVPIIRAL</sequence>